<feature type="transmembrane region" description="Helical" evidence="6">
    <location>
        <begin position="7"/>
        <end position="26"/>
    </location>
</feature>
<dbReference type="InterPro" id="IPR050490">
    <property type="entry name" value="Bact_solute-bd_prot1"/>
</dbReference>
<dbReference type="EMBL" id="AP019695">
    <property type="protein sequence ID" value="BBK22894.1"/>
    <property type="molecule type" value="Genomic_DNA"/>
</dbReference>
<keyword evidence="3 6" id="KW-0472">Membrane</keyword>
<evidence type="ECO:0000256" key="4">
    <source>
        <dbReference type="ARBA" id="ARBA00023139"/>
    </source>
</evidence>
<dbReference type="InterPro" id="IPR006059">
    <property type="entry name" value="SBP"/>
</dbReference>
<keyword evidence="5" id="KW-0449">Lipoprotein</keyword>
<gene>
    <name evidence="7" type="ORF">Aargi30884_17970</name>
</gene>
<evidence type="ECO:0000313" key="8">
    <source>
        <dbReference type="Proteomes" id="UP000464754"/>
    </source>
</evidence>
<name>A0A6N4TK84_9FIRM</name>
<organism evidence="7 8">
    <name type="scientific">Amedibacterium intestinale</name>
    <dbReference type="NCBI Taxonomy" id="2583452"/>
    <lineage>
        <taxon>Bacteria</taxon>
        <taxon>Bacillati</taxon>
        <taxon>Bacillota</taxon>
        <taxon>Erysipelotrichia</taxon>
        <taxon>Erysipelotrichales</taxon>
        <taxon>Erysipelotrichaceae</taxon>
        <taxon>Amedibacterium</taxon>
    </lineage>
</organism>
<dbReference type="Proteomes" id="UP000464754">
    <property type="component" value="Chromosome"/>
</dbReference>
<evidence type="ECO:0000256" key="3">
    <source>
        <dbReference type="ARBA" id="ARBA00023136"/>
    </source>
</evidence>
<reference evidence="8" key="1">
    <citation type="submission" date="2019-05" db="EMBL/GenBank/DDBJ databases">
        <title>Complete genome sequencing of Absiella argi strain JCM 30884.</title>
        <authorList>
            <person name="Sakamoto M."/>
            <person name="Murakami T."/>
            <person name="Mori H."/>
        </authorList>
    </citation>
    <scope>NUCLEOTIDE SEQUENCE [LARGE SCALE GENOMIC DNA]</scope>
    <source>
        <strain evidence="8">JCM 30884</strain>
    </source>
</reference>
<keyword evidence="2" id="KW-0732">Signal</keyword>
<sequence>MKRKHKFIFASVILGIAVCLLGAFYYHTRTITLTLGMFSGSNWDVPSADSYRIIDETIQEFEKKHPNVNVKYVSGLQKEEYAEWMSQQALKSNLPDVFMVRSEDFATFANVGVLENLNAYIRRDETFHIKDYFSPALETCKQENDFYALPYESVPTLMYVNKTLLEKEHIKIPSKNWTWDEFYDICEKVTKDTNKDGKLDQFGVYDFSWQQAVYSNGGTIFDKEGKNTTLANNKVYEAVEFTRKLEMLSLGERIVENDFDNGKVAFRPMRFSEYRTYKPYPWKIKKYSDFEWECIPMPAGPQGKNTSSLDTLMIGMSSASSHKALAWEFMKLLSYNKDTQEKLLEYSQGVPVIKEVLNSEKASDYLKEDGLVGKEPYITFFTNIMEEAIPIKKSKEYESVMTIADRDMETLVSNKEDIKIGVDTLQTKIEVYLRGTN</sequence>
<keyword evidence="6" id="KW-0812">Transmembrane</keyword>
<keyword evidence="6" id="KW-1133">Transmembrane helix</keyword>
<accession>A0A6N4TK84</accession>
<dbReference type="RefSeq" id="WP_115716607.1">
    <property type="nucleotide sequence ID" value="NZ_AP019695.1"/>
</dbReference>
<dbReference type="AlphaFoldDB" id="A0A6N4TK84"/>
<dbReference type="PANTHER" id="PTHR43649">
    <property type="entry name" value="ARABINOSE-BINDING PROTEIN-RELATED"/>
    <property type="match status" value="1"/>
</dbReference>
<evidence type="ECO:0000256" key="5">
    <source>
        <dbReference type="ARBA" id="ARBA00023288"/>
    </source>
</evidence>
<dbReference type="PANTHER" id="PTHR43649:SF33">
    <property type="entry name" value="POLYGALACTURONAN_RHAMNOGALACTURONAN-BINDING PROTEIN YTCQ"/>
    <property type="match status" value="1"/>
</dbReference>
<keyword evidence="4" id="KW-0564">Palmitate</keyword>
<evidence type="ECO:0000256" key="1">
    <source>
        <dbReference type="ARBA" id="ARBA00022475"/>
    </source>
</evidence>
<dbReference type="CDD" id="cd13585">
    <property type="entry name" value="PBP2_TMBP_like"/>
    <property type="match status" value="1"/>
</dbReference>
<dbReference type="Gene3D" id="3.40.190.10">
    <property type="entry name" value="Periplasmic binding protein-like II"/>
    <property type="match status" value="1"/>
</dbReference>
<evidence type="ECO:0000256" key="6">
    <source>
        <dbReference type="SAM" id="Phobius"/>
    </source>
</evidence>
<dbReference type="SUPFAM" id="SSF53850">
    <property type="entry name" value="Periplasmic binding protein-like II"/>
    <property type="match status" value="1"/>
</dbReference>
<keyword evidence="8" id="KW-1185">Reference proteome</keyword>
<protein>
    <submittedName>
        <fullName evidence="7">Sugar ABC transporter substrate-binding protein</fullName>
    </submittedName>
</protein>
<dbReference type="Pfam" id="PF01547">
    <property type="entry name" value="SBP_bac_1"/>
    <property type="match status" value="1"/>
</dbReference>
<evidence type="ECO:0000313" key="7">
    <source>
        <dbReference type="EMBL" id="BBK22894.1"/>
    </source>
</evidence>
<dbReference type="KEGG" id="aarg:Aargi30884_17970"/>
<proteinExistence type="predicted"/>
<keyword evidence="1" id="KW-1003">Cell membrane</keyword>
<evidence type="ECO:0000256" key="2">
    <source>
        <dbReference type="ARBA" id="ARBA00022729"/>
    </source>
</evidence>